<dbReference type="SMART" id="SM00642">
    <property type="entry name" value="Aamy"/>
    <property type="match status" value="1"/>
</dbReference>
<name>A0ABT8NF42_9BACL</name>
<evidence type="ECO:0000259" key="5">
    <source>
        <dbReference type="SMART" id="SM00642"/>
    </source>
</evidence>
<dbReference type="Gene3D" id="3.90.400.10">
    <property type="entry name" value="Oligo-1,6-glucosidase, Domain 2"/>
    <property type="match status" value="1"/>
</dbReference>
<dbReference type="PRINTS" id="PR00110">
    <property type="entry name" value="ALPHAAMYLASE"/>
</dbReference>
<dbReference type="InterPro" id="IPR006047">
    <property type="entry name" value="GH13_cat_dom"/>
</dbReference>
<sequence length="539" mass="63218">MKKTWWKEAVIYQIYPRSFKDTNGDGIGDLNGVTEKLDYLVELGIDIIWICPMYKSPNIDNGYDISDYQDIMEVMGTMADFDRLLAEVHARGMKLVIDLVLNHTSDEHPWFIESRSSKKNAKRDWYVWRDEPTNWESIFSGPAWAFDERTRQYYLHLYAQKQPDVNWENPELRRALYDMTNWWLDKGIDGFRIDAISHIKKDYTDMPNPEGRDYVPAWGKMTDVEGVLDFLVELRDETFAKYDVMTVGEANGVTTDELEEWIGEENGVMNMLFQFETWYLRKLDEPCGVNIDALRDVLTRWQEAAEGIAWNALYVENHDRSRIVSTWGDDHVYWRESATSIAFMYFFMQGTPFIYQGQEIGMTNAPFNDIILYDDVKTLNLYRYKKAEGMDHDAIMEMIKMSSRDHSRTPMQWHGSSYAGFSTAQPWLNLNPNYTWLNVEAQLPDPLSVLNIYKRMIALRKENEVLIYGTYKLFETPYSCVYAYTREDETAKMLVVSNHKDDPLKWTAPDGATLLLDNYGSEDANKLRPFEARLYQLRK</sequence>
<dbReference type="InterPro" id="IPR006046">
    <property type="entry name" value="Alpha_amylase"/>
</dbReference>
<dbReference type="Pfam" id="PF00128">
    <property type="entry name" value="Alpha-amylase"/>
    <property type="match status" value="1"/>
</dbReference>
<comment type="similarity">
    <text evidence="1 3">Belongs to the glycosyl hydrolase 13 family.</text>
</comment>
<dbReference type="Gene3D" id="3.20.20.80">
    <property type="entry name" value="Glycosidases"/>
    <property type="match status" value="1"/>
</dbReference>
<evidence type="ECO:0000256" key="4">
    <source>
        <dbReference type="RuleBase" id="RU361134"/>
    </source>
</evidence>
<comment type="caution">
    <text evidence="6">The sequence shown here is derived from an EMBL/GenBank/DDBJ whole genome shotgun (WGS) entry which is preliminary data.</text>
</comment>
<dbReference type="RefSeq" id="WP_301857032.1">
    <property type="nucleotide sequence ID" value="NZ_JAUJWU010000003.1"/>
</dbReference>
<dbReference type="Gene3D" id="2.60.40.1180">
    <property type="entry name" value="Golgi alpha-mannosidase II"/>
    <property type="match status" value="1"/>
</dbReference>
<dbReference type="EC" id="3.2.1.1" evidence="4"/>
<comment type="catalytic activity">
    <reaction evidence="4">
        <text>Endohydrolysis of (1-&gt;4)-alpha-D-glucosidic linkages in polysaccharides containing three or more (1-&gt;4)-alpha-linked D-glucose units.</text>
        <dbReference type="EC" id="3.2.1.1"/>
    </reaction>
</comment>
<evidence type="ECO:0000256" key="1">
    <source>
        <dbReference type="ARBA" id="ARBA00008061"/>
    </source>
</evidence>
<dbReference type="SUPFAM" id="SSF51011">
    <property type="entry name" value="Glycosyl hydrolase domain"/>
    <property type="match status" value="1"/>
</dbReference>
<keyword evidence="4" id="KW-0119">Carbohydrate metabolism</keyword>
<accession>A0ABT8NF42</accession>
<gene>
    <name evidence="6" type="ORF">QWY13_13560</name>
</gene>
<dbReference type="InterPro" id="IPR045857">
    <property type="entry name" value="O16G_dom_2"/>
</dbReference>
<evidence type="ECO:0000313" key="7">
    <source>
        <dbReference type="Proteomes" id="UP001172142"/>
    </source>
</evidence>
<dbReference type="InterPro" id="IPR013780">
    <property type="entry name" value="Glyco_hydro_b"/>
</dbReference>
<keyword evidence="2 4" id="KW-0326">Glycosidase</keyword>
<feature type="domain" description="Glycosyl hydrolase family 13 catalytic" evidence="5">
    <location>
        <begin position="13"/>
        <end position="408"/>
    </location>
</feature>
<protein>
    <recommendedName>
        <fullName evidence="4">Alpha-amylase</fullName>
        <ecNumber evidence="4">3.2.1.1</ecNumber>
    </recommendedName>
</protein>
<dbReference type="InterPro" id="IPR017853">
    <property type="entry name" value="GH"/>
</dbReference>
<organism evidence="6 7">
    <name type="scientific">Planococcus shenhongbingii</name>
    <dbReference type="NCBI Taxonomy" id="3058398"/>
    <lineage>
        <taxon>Bacteria</taxon>
        <taxon>Bacillati</taxon>
        <taxon>Bacillota</taxon>
        <taxon>Bacilli</taxon>
        <taxon>Bacillales</taxon>
        <taxon>Caryophanaceae</taxon>
        <taxon>Planococcus</taxon>
    </lineage>
</organism>
<dbReference type="SUPFAM" id="SSF51445">
    <property type="entry name" value="(Trans)glycosidases"/>
    <property type="match status" value="1"/>
</dbReference>
<keyword evidence="7" id="KW-1185">Reference proteome</keyword>
<dbReference type="PANTHER" id="PTHR10357:SF178">
    <property type="entry name" value="OLIGO-1,6-GLUCOSIDASE 3-RELATED"/>
    <property type="match status" value="1"/>
</dbReference>
<dbReference type="Proteomes" id="UP001172142">
    <property type="component" value="Unassembled WGS sequence"/>
</dbReference>
<dbReference type="EMBL" id="JAUJWU010000003">
    <property type="protein sequence ID" value="MDN7246519.1"/>
    <property type="molecule type" value="Genomic_DNA"/>
</dbReference>
<reference evidence="6 7" key="1">
    <citation type="submission" date="2023-07" db="EMBL/GenBank/DDBJ databases">
        <title>Novel species in genus Planococcus.</title>
        <authorList>
            <person name="Ning S."/>
        </authorList>
    </citation>
    <scope>NUCLEOTIDE SEQUENCE [LARGE SCALE GENOMIC DNA]</scope>
    <source>
        <strain evidence="6 7">N017</strain>
    </source>
</reference>
<evidence type="ECO:0000256" key="2">
    <source>
        <dbReference type="ARBA" id="ARBA00023295"/>
    </source>
</evidence>
<dbReference type="PANTHER" id="PTHR10357">
    <property type="entry name" value="ALPHA-AMYLASE FAMILY MEMBER"/>
    <property type="match status" value="1"/>
</dbReference>
<evidence type="ECO:0000256" key="3">
    <source>
        <dbReference type="RuleBase" id="RU003615"/>
    </source>
</evidence>
<keyword evidence="4" id="KW-0378">Hydrolase</keyword>
<proteinExistence type="inferred from homology"/>
<dbReference type="CDD" id="cd11333">
    <property type="entry name" value="AmyAc_SI_OligoGlu_DGase"/>
    <property type="match status" value="1"/>
</dbReference>
<evidence type="ECO:0000313" key="6">
    <source>
        <dbReference type="EMBL" id="MDN7246519.1"/>
    </source>
</evidence>